<dbReference type="Proteomes" id="UP001172101">
    <property type="component" value="Unassembled WGS sequence"/>
</dbReference>
<organism evidence="1 2">
    <name type="scientific">Lasiosphaeria miniovina</name>
    <dbReference type="NCBI Taxonomy" id="1954250"/>
    <lineage>
        <taxon>Eukaryota</taxon>
        <taxon>Fungi</taxon>
        <taxon>Dikarya</taxon>
        <taxon>Ascomycota</taxon>
        <taxon>Pezizomycotina</taxon>
        <taxon>Sordariomycetes</taxon>
        <taxon>Sordariomycetidae</taxon>
        <taxon>Sordariales</taxon>
        <taxon>Lasiosphaeriaceae</taxon>
        <taxon>Lasiosphaeria</taxon>
    </lineage>
</organism>
<dbReference type="AlphaFoldDB" id="A0AA40B682"/>
<gene>
    <name evidence="1" type="ORF">B0T26DRAFT_698026</name>
</gene>
<keyword evidence="2" id="KW-1185">Reference proteome</keyword>
<protein>
    <submittedName>
        <fullName evidence="1">Uncharacterized protein</fullName>
    </submittedName>
</protein>
<sequence>MITQGMGLEKVVPRSSTLLHEAFHALFGTGPTGFLEGDEVCQVFLVKRALLIKPPSSRFSVGPLSNY</sequence>
<dbReference type="GeneID" id="85324690"/>
<reference evidence="1" key="1">
    <citation type="submission" date="2023-06" db="EMBL/GenBank/DDBJ databases">
        <title>Genome-scale phylogeny and comparative genomics of the fungal order Sordariales.</title>
        <authorList>
            <consortium name="Lawrence Berkeley National Laboratory"/>
            <person name="Hensen N."/>
            <person name="Bonometti L."/>
            <person name="Westerberg I."/>
            <person name="Brannstrom I.O."/>
            <person name="Guillou S."/>
            <person name="Cros-Aarteil S."/>
            <person name="Calhoun S."/>
            <person name="Haridas S."/>
            <person name="Kuo A."/>
            <person name="Mondo S."/>
            <person name="Pangilinan J."/>
            <person name="Riley R."/>
            <person name="LaButti K."/>
            <person name="Andreopoulos B."/>
            <person name="Lipzen A."/>
            <person name="Chen C."/>
            <person name="Yanf M."/>
            <person name="Daum C."/>
            <person name="Ng V."/>
            <person name="Clum A."/>
            <person name="Steindorff A."/>
            <person name="Ohm R."/>
            <person name="Martin F."/>
            <person name="Silar P."/>
            <person name="Natvig D."/>
            <person name="Lalanne C."/>
            <person name="Gautier V."/>
            <person name="Ament-velasquez S.L."/>
            <person name="Kruys A."/>
            <person name="Hutchinson M.I."/>
            <person name="Powell A.J."/>
            <person name="Barry K."/>
            <person name="Miller A.N."/>
            <person name="Grigoriev I.V."/>
            <person name="Debuchy R."/>
            <person name="Gladieux P."/>
            <person name="Thoren M.H."/>
            <person name="Johannesson H."/>
        </authorList>
    </citation>
    <scope>NUCLEOTIDE SEQUENCE</scope>
    <source>
        <strain evidence="1">SMH2392-1A</strain>
    </source>
</reference>
<name>A0AA40B682_9PEZI</name>
<evidence type="ECO:0000313" key="1">
    <source>
        <dbReference type="EMBL" id="KAK0728460.1"/>
    </source>
</evidence>
<accession>A0AA40B682</accession>
<evidence type="ECO:0000313" key="2">
    <source>
        <dbReference type="Proteomes" id="UP001172101"/>
    </source>
</evidence>
<proteinExistence type="predicted"/>
<comment type="caution">
    <text evidence="1">The sequence shown here is derived from an EMBL/GenBank/DDBJ whole genome shotgun (WGS) entry which is preliminary data.</text>
</comment>
<dbReference type="EMBL" id="JAUIRO010000002">
    <property type="protein sequence ID" value="KAK0728460.1"/>
    <property type="molecule type" value="Genomic_DNA"/>
</dbReference>
<dbReference type="RefSeq" id="XP_060301315.1">
    <property type="nucleotide sequence ID" value="XM_060441420.1"/>
</dbReference>